<dbReference type="InParanoid" id="B0DRQ1"/>
<organism evidence="3">
    <name type="scientific">Laccaria bicolor (strain S238N-H82 / ATCC MYA-4686)</name>
    <name type="common">Bicoloured deceiver</name>
    <name type="synonym">Laccaria laccata var. bicolor</name>
    <dbReference type="NCBI Taxonomy" id="486041"/>
    <lineage>
        <taxon>Eukaryota</taxon>
        <taxon>Fungi</taxon>
        <taxon>Dikarya</taxon>
        <taxon>Basidiomycota</taxon>
        <taxon>Agaricomycotina</taxon>
        <taxon>Agaricomycetes</taxon>
        <taxon>Agaricomycetidae</taxon>
        <taxon>Agaricales</taxon>
        <taxon>Agaricineae</taxon>
        <taxon>Hydnangiaceae</taxon>
        <taxon>Laccaria</taxon>
    </lineage>
</organism>
<dbReference type="KEGG" id="lbc:LACBIDRAFT_332136"/>
<dbReference type="EMBL" id="DS547129">
    <property type="protein sequence ID" value="EDR02645.1"/>
    <property type="molecule type" value="Genomic_DNA"/>
</dbReference>
<dbReference type="HOGENOM" id="CLU_672808_0_0_1"/>
<feature type="region of interest" description="Disordered" evidence="1">
    <location>
        <begin position="1"/>
        <end position="49"/>
    </location>
</feature>
<reference evidence="2 3" key="1">
    <citation type="journal article" date="2008" name="Nature">
        <title>The genome of Laccaria bicolor provides insights into mycorrhizal symbiosis.</title>
        <authorList>
            <person name="Martin F."/>
            <person name="Aerts A."/>
            <person name="Ahren D."/>
            <person name="Brun A."/>
            <person name="Danchin E.G.J."/>
            <person name="Duchaussoy F."/>
            <person name="Gibon J."/>
            <person name="Kohler A."/>
            <person name="Lindquist E."/>
            <person name="Pereda V."/>
            <person name="Salamov A."/>
            <person name="Shapiro H.J."/>
            <person name="Wuyts J."/>
            <person name="Blaudez D."/>
            <person name="Buee M."/>
            <person name="Brokstein P."/>
            <person name="Canbaeck B."/>
            <person name="Cohen D."/>
            <person name="Courty P.E."/>
            <person name="Coutinho P.M."/>
            <person name="Delaruelle C."/>
            <person name="Detter J.C."/>
            <person name="Deveau A."/>
            <person name="DiFazio S."/>
            <person name="Duplessis S."/>
            <person name="Fraissinet-Tachet L."/>
            <person name="Lucic E."/>
            <person name="Frey-Klett P."/>
            <person name="Fourrey C."/>
            <person name="Feussner I."/>
            <person name="Gay G."/>
            <person name="Grimwood J."/>
            <person name="Hoegger P.J."/>
            <person name="Jain P."/>
            <person name="Kilaru S."/>
            <person name="Labbe J."/>
            <person name="Lin Y.C."/>
            <person name="Legue V."/>
            <person name="Le Tacon F."/>
            <person name="Marmeisse R."/>
            <person name="Melayah D."/>
            <person name="Montanini B."/>
            <person name="Muratet M."/>
            <person name="Nehls U."/>
            <person name="Niculita-Hirzel H."/>
            <person name="Oudot-Le Secq M.P."/>
            <person name="Peter M."/>
            <person name="Quesneville H."/>
            <person name="Rajashekar B."/>
            <person name="Reich M."/>
            <person name="Rouhier N."/>
            <person name="Schmutz J."/>
            <person name="Yin T."/>
            <person name="Chalot M."/>
            <person name="Henrissat B."/>
            <person name="Kuees U."/>
            <person name="Lucas S."/>
            <person name="Van de Peer Y."/>
            <person name="Podila G.K."/>
            <person name="Polle A."/>
            <person name="Pukkila P.J."/>
            <person name="Richardson P.M."/>
            <person name="Rouze P."/>
            <person name="Sanders I.R."/>
            <person name="Stajich J.E."/>
            <person name="Tunlid A."/>
            <person name="Tuskan G."/>
            <person name="Grigoriev I.V."/>
        </authorList>
    </citation>
    <scope>NUCLEOTIDE SEQUENCE [LARGE SCALE GENOMIC DNA]</scope>
    <source>
        <strain evidence="3">S238N-H82 / ATCC MYA-4686</strain>
    </source>
</reference>
<name>B0DRQ1_LACBS</name>
<evidence type="ECO:0000313" key="3">
    <source>
        <dbReference type="Proteomes" id="UP000001194"/>
    </source>
</evidence>
<evidence type="ECO:0000313" key="2">
    <source>
        <dbReference type="EMBL" id="EDR02645.1"/>
    </source>
</evidence>
<dbReference type="AlphaFoldDB" id="B0DRQ1"/>
<evidence type="ECO:0000256" key="1">
    <source>
        <dbReference type="SAM" id="MobiDB-lite"/>
    </source>
</evidence>
<sequence>MPEHTGPKTKKPVGLGKHSPKQRKKADQQWIDDENELESGVKNSGGISEHRNLPRAEVSRWATAVSSCCLGLGASKDRRAGFGKGRRAASGTGLRILDRSHPVGDPSPRSTGQLISSGVGMAQTINNGIMKITMPHNRRKAEQHDSLNTELQQLRTPFCAFSVVFLVLSRRPIYAGLKSLGGTNDEKTEGNYVSVAPSFSLEDARGITQRIDKGTTIYLASQQPNPVPSAGPIRLLELDEPGGPYVICALAESKQSFTELCTVTEVLSSEREKASYYLLYSAVFDKGTKKDEGGDPYAIGATTKASVQWVECVRGLWGDGAGGKACTDGIIKLAPSSVEWALVTTLRIIRGVRVTVSRWEGITRILGDRNATSYLPNADCLALGAFNYKADLKKLFKDRYKSMEYRENF</sequence>
<accession>B0DRQ1</accession>
<dbReference type="Proteomes" id="UP000001194">
    <property type="component" value="Unassembled WGS sequence"/>
</dbReference>
<keyword evidence="3" id="KW-1185">Reference proteome</keyword>
<proteinExistence type="predicted"/>
<dbReference type="GeneID" id="6082255"/>
<protein>
    <submittedName>
        <fullName evidence="2">Predicted protein</fullName>
    </submittedName>
</protein>
<dbReference type="RefSeq" id="XP_001886689.1">
    <property type="nucleotide sequence ID" value="XM_001886654.1"/>
</dbReference>
<gene>
    <name evidence="2" type="ORF">LACBIDRAFT_332136</name>
</gene>
<feature type="region of interest" description="Disordered" evidence="1">
    <location>
        <begin position="96"/>
        <end position="115"/>
    </location>
</feature>